<dbReference type="EMBL" id="IACN01075332">
    <property type="protein sequence ID" value="LAB57471.1"/>
    <property type="molecule type" value="Transcribed_RNA"/>
</dbReference>
<evidence type="ECO:0000313" key="1">
    <source>
        <dbReference type="EMBL" id="LAB57469.1"/>
    </source>
</evidence>
<dbReference type="EMBL" id="IACN01075331">
    <property type="protein sequence ID" value="LAB57469.1"/>
    <property type="molecule type" value="Transcribed_RNA"/>
</dbReference>
<dbReference type="EMBL" id="IACN01075327">
    <property type="protein sequence ID" value="LAB57463.1"/>
    <property type="molecule type" value="Transcribed_RNA"/>
</dbReference>
<sequence length="160" mass="18339">MDNGGDIRNNPLAQHSETWHDKIADCDFFFFCNLQIALKKMYLIHNMKLCSLISEGCRLCCRLVIEESGPQKSVLISFKIFRLFGSCARLLLTQVTRALQVGHKHPATLSFTRLRHSNICKDFPLIITYSASSIFINIIFKKSLILLERSLIFSIMKNVN</sequence>
<reference evidence="1" key="2">
    <citation type="submission" date="2017-11" db="EMBL/GenBank/DDBJ databases">
        <title>Coralsnake Venomics: Analyses of Venom Gland Transcriptomes and Proteomes of Six Brazilian Taxa.</title>
        <authorList>
            <person name="Aird S.D."/>
            <person name="Jorge da Silva N."/>
            <person name="Qiu L."/>
            <person name="Villar-Briones A."/>
            <person name="Aparecida-Saddi V."/>
            <person name="Campos-Telles M.P."/>
            <person name="Grau M."/>
            <person name="Mikheyev A.S."/>
        </authorList>
    </citation>
    <scope>NUCLEOTIDE SEQUENCE</scope>
    <source>
        <tissue evidence="1">Venom_gland</tissue>
    </source>
</reference>
<dbReference type="AlphaFoldDB" id="A0A2D4PJN2"/>
<protein>
    <submittedName>
        <fullName evidence="1">Uncharacterized protein</fullName>
    </submittedName>
</protein>
<reference evidence="1" key="1">
    <citation type="submission" date="2017-07" db="EMBL/GenBank/DDBJ databases">
        <authorList>
            <person name="Mikheyev A."/>
            <person name="Grau M."/>
        </authorList>
    </citation>
    <scope>NUCLEOTIDE SEQUENCE</scope>
    <source>
        <tissue evidence="1">Venom_gland</tissue>
    </source>
</reference>
<organism evidence="1">
    <name type="scientific">Micrurus surinamensis</name>
    <name type="common">Surinam coral snake</name>
    <dbReference type="NCBI Taxonomy" id="129470"/>
    <lineage>
        <taxon>Eukaryota</taxon>
        <taxon>Metazoa</taxon>
        <taxon>Chordata</taxon>
        <taxon>Craniata</taxon>
        <taxon>Vertebrata</taxon>
        <taxon>Euteleostomi</taxon>
        <taxon>Lepidosauria</taxon>
        <taxon>Squamata</taxon>
        <taxon>Bifurcata</taxon>
        <taxon>Unidentata</taxon>
        <taxon>Episquamata</taxon>
        <taxon>Toxicofera</taxon>
        <taxon>Serpentes</taxon>
        <taxon>Colubroidea</taxon>
        <taxon>Elapidae</taxon>
        <taxon>Elapinae</taxon>
        <taxon>Micrurus</taxon>
    </lineage>
</organism>
<accession>A0A2D4PJN2</accession>
<name>A0A2D4PJN2_MICSU</name>
<proteinExistence type="predicted"/>